<dbReference type="PANTHER" id="PTHR33741">
    <property type="entry name" value="TRANSMEMBRANE PROTEIN DDB_G0269096-RELATED"/>
    <property type="match status" value="1"/>
</dbReference>
<comment type="caution">
    <text evidence="3">The sequence shown here is derived from an EMBL/GenBank/DDBJ whole genome shotgun (WGS) entry which is preliminary data.</text>
</comment>
<dbReference type="InterPro" id="IPR007065">
    <property type="entry name" value="HPP"/>
</dbReference>
<evidence type="ECO:0000313" key="4">
    <source>
        <dbReference type="Proteomes" id="UP001301769"/>
    </source>
</evidence>
<dbReference type="AlphaFoldDB" id="A0AAN6XWC4"/>
<evidence type="ECO:0000259" key="2">
    <source>
        <dbReference type="Pfam" id="PF04982"/>
    </source>
</evidence>
<dbReference type="PANTHER" id="PTHR33741:SF5">
    <property type="entry name" value="TRANSMEMBRANE PROTEIN DDB_G0269096-RELATED"/>
    <property type="match status" value="1"/>
</dbReference>
<dbReference type="EMBL" id="MU858340">
    <property type="protein sequence ID" value="KAK4206896.1"/>
    <property type="molecule type" value="Genomic_DNA"/>
</dbReference>
<feature type="transmembrane region" description="Helical" evidence="1">
    <location>
        <begin position="110"/>
        <end position="128"/>
    </location>
</feature>
<keyword evidence="4" id="KW-1185">Reference proteome</keyword>
<reference evidence="3" key="2">
    <citation type="submission" date="2023-05" db="EMBL/GenBank/DDBJ databases">
        <authorList>
            <consortium name="Lawrence Berkeley National Laboratory"/>
            <person name="Steindorff A."/>
            <person name="Hensen N."/>
            <person name="Bonometti L."/>
            <person name="Westerberg I."/>
            <person name="Brannstrom I.O."/>
            <person name="Guillou S."/>
            <person name="Cros-Aarteil S."/>
            <person name="Calhoun S."/>
            <person name="Haridas S."/>
            <person name="Kuo A."/>
            <person name="Mondo S."/>
            <person name="Pangilinan J."/>
            <person name="Riley R."/>
            <person name="Labutti K."/>
            <person name="Andreopoulos B."/>
            <person name="Lipzen A."/>
            <person name="Chen C."/>
            <person name="Yanf M."/>
            <person name="Daum C."/>
            <person name="Ng V."/>
            <person name="Clum A."/>
            <person name="Ohm R."/>
            <person name="Martin F."/>
            <person name="Silar P."/>
            <person name="Natvig D."/>
            <person name="Lalanne C."/>
            <person name="Gautier V."/>
            <person name="Ament-Velasquez S.L."/>
            <person name="Kruys A."/>
            <person name="Hutchinson M.I."/>
            <person name="Powell A.J."/>
            <person name="Barry K."/>
            <person name="Miller A.N."/>
            <person name="Grigoriev I.V."/>
            <person name="Debuchy R."/>
            <person name="Gladieux P."/>
            <person name="Thoren M.H."/>
            <person name="Johannesson H."/>
        </authorList>
    </citation>
    <scope>NUCLEOTIDE SEQUENCE</scope>
    <source>
        <strain evidence="3">PSN293</strain>
    </source>
</reference>
<accession>A0AAN6XWC4</accession>
<dbReference type="Pfam" id="PF04982">
    <property type="entry name" value="TM_HPP"/>
    <property type="match status" value="1"/>
</dbReference>
<name>A0AAN6XWC4_9PEZI</name>
<keyword evidence="1" id="KW-1133">Transmembrane helix</keyword>
<protein>
    <submittedName>
        <fullName evidence="3">HPP family-domain-containing protein</fullName>
    </submittedName>
</protein>
<dbReference type="InterPro" id="IPR058581">
    <property type="entry name" value="TM_HPP"/>
</dbReference>
<sequence>MPRWHLDIDRYLNPVVAPSILPRLPYPIAHFCGYRTEKTHRSIPLGNLIVVFWSVIGIFATLSLIGLIGQNVPSFESNGVPVIVGSFGAAAVLDFYAIESPLAQPRNAIVGQLIASVTGVSICRLFMLSSNFESIRWVGGALSCAVATGLMALTGTVHPPAGATALMAVADDQVAKLGWFLIPVVMLGCGVMLLMALLVNNIQRRFPVYWWTPETTGEYWCREVTPGERPSVETSHDNKSAACASTSSGDLEMATSIEDQPLVITKGLVQVPRNFYLSIEEKKMLETLSLRL</sequence>
<keyword evidence="1" id="KW-0812">Transmembrane</keyword>
<evidence type="ECO:0000256" key="1">
    <source>
        <dbReference type="SAM" id="Phobius"/>
    </source>
</evidence>
<feature type="domain" description="HPP transmembrane region" evidence="2">
    <location>
        <begin position="47"/>
        <end position="207"/>
    </location>
</feature>
<feature type="transmembrane region" description="Helical" evidence="1">
    <location>
        <begin position="135"/>
        <end position="157"/>
    </location>
</feature>
<organism evidence="3 4">
    <name type="scientific">Rhypophila decipiens</name>
    <dbReference type="NCBI Taxonomy" id="261697"/>
    <lineage>
        <taxon>Eukaryota</taxon>
        <taxon>Fungi</taxon>
        <taxon>Dikarya</taxon>
        <taxon>Ascomycota</taxon>
        <taxon>Pezizomycotina</taxon>
        <taxon>Sordariomycetes</taxon>
        <taxon>Sordariomycetidae</taxon>
        <taxon>Sordariales</taxon>
        <taxon>Naviculisporaceae</taxon>
        <taxon>Rhypophila</taxon>
    </lineage>
</organism>
<feature type="transmembrane region" description="Helical" evidence="1">
    <location>
        <begin position="48"/>
        <end position="68"/>
    </location>
</feature>
<dbReference type="Proteomes" id="UP001301769">
    <property type="component" value="Unassembled WGS sequence"/>
</dbReference>
<evidence type="ECO:0000313" key="3">
    <source>
        <dbReference type="EMBL" id="KAK4206896.1"/>
    </source>
</evidence>
<reference evidence="3" key="1">
    <citation type="journal article" date="2023" name="Mol. Phylogenet. Evol.">
        <title>Genome-scale phylogeny and comparative genomics of the fungal order Sordariales.</title>
        <authorList>
            <person name="Hensen N."/>
            <person name="Bonometti L."/>
            <person name="Westerberg I."/>
            <person name="Brannstrom I.O."/>
            <person name="Guillou S."/>
            <person name="Cros-Aarteil S."/>
            <person name="Calhoun S."/>
            <person name="Haridas S."/>
            <person name="Kuo A."/>
            <person name="Mondo S."/>
            <person name="Pangilinan J."/>
            <person name="Riley R."/>
            <person name="LaButti K."/>
            <person name="Andreopoulos B."/>
            <person name="Lipzen A."/>
            <person name="Chen C."/>
            <person name="Yan M."/>
            <person name="Daum C."/>
            <person name="Ng V."/>
            <person name="Clum A."/>
            <person name="Steindorff A."/>
            <person name="Ohm R.A."/>
            <person name="Martin F."/>
            <person name="Silar P."/>
            <person name="Natvig D.O."/>
            <person name="Lalanne C."/>
            <person name="Gautier V."/>
            <person name="Ament-Velasquez S.L."/>
            <person name="Kruys A."/>
            <person name="Hutchinson M.I."/>
            <person name="Powell A.J."/>
            <person name="Barry K."/>
            <person name="Miller A.N."/>
            <person name="Grigoriev I.V."/>
            <person name="Debuchy R."/>
            <person name="Gladieux P."/>
            <person name="Hiltunen Thoren M."/>
            <person name="Johannesson H."/>
        </authorList>
    </citation>
    <scope>NUCLEOTIDE SEQUENCE</scope>
    <source>
        <strain evidence="3">PSN293</strain>
    </source>
</reference>
<proteinExistence type="predicted"/>
<gene>
    <name evidence="3" type="ORF">QBC37DRAFT_380639</name>
</gene>
<keyword evidence="1" id="KW-0472">Membrane</keyword>
<feature type="transmembrane region" description="Helical" evidence="1">
    <location>
        <begin position="177"/>
        <end position="199"/>
    </location>
</feature>